<evidence type="ECO:0000256" key="1">
    <source>
        <dbReference type="ARBA" id="ARBA00001957"/>
    </source>
</evidence>
<dbReference type="PROSITE" id="PS00455">
    <property type="entry name" value="AMP_BINDING"/>
    <property type="match status" value="3"/>
</dbReference>
<dbReference type="InterPro" id="IPR000873">
    <property type="entry name" value="AMP-dep_synth/lig_dom"/>
</dbReference>
<keyword evidence="5" id="KW-0436">Ligase</keyword>
<dbReference type="Gene3D" id="1.10.1200.10">
    <property type="entry name" value="ACP-like"/>
    <property type="match status" value="3"/>
</dbReference>
<dbReference type="Pfam" id="PF00668">
    <property type="entry name" value="Condensation"/>
    <property type="match status" value="4"/>
</dbReference>
<dbReference type="InterPro" id="IPR036736">
    <property type="entry name" value="ACP-like_sf"/>
</dbReference>
<feature type="domain" description="Carrier" evidence="10">
    <location>
        <begin position="1821"/>
        <end position="1896"/>
    </location>
</feature>
<dbReference type="InterPro" id="IPR006162">
    <property type="entry name" value="Ppantetheine_attach_site"/>
</dbReference>
<evidence type="ECO:0000256" key="2">
    <source>
        <dbReference type="ARBA" id="ARBA00006432"/>
    </source>
</evidence>
<dbReference type="Gene3D" id="3.30.300.30">
    <property type="match status" value="3"/>
</dbReference>
<keyword evidence="3" id="KW-0596">Phosphopantetheine</keyword>
<dbReference type="InterPro" id="IPR020806">
    <property type="entry name" value="PKS_PP-bd"/>
</dbReference>
<keyword evidence="8" id="KW-0511">Multifunctional enzyme</keyword>
<feature type="domain" description="Carrier" evidence="10">
    <location>
        <begin position="2930"/>
        <end position="3005"/>
    </location>
</feature>
<dbReference type="Pfam" id="PF00501">
    <property type="entry name" value="AMP-binding"/>
    <property type="match status" value="3"/>
</dbReference>
<dbReference type="SUPFAM" id="SSF56801">
    <property type="entry name" value="Acetyl-CoA synthetase-like"/>
    <property type="match status" value="3"/>
</dbReference>
<dbReference type="Pfam" id="PF13193">
    <property type="entry name" value="AMP-binding_C"/>
    <property type="match status" value="3"/>
</dbReference>
<evidence type="ECO:0000256" key="5">
    <source>
        <dbReference type="ARBA" id="ARBA00022598"/>
    </source>
</evidence>
<dbReference type="GO" id="GO:0008610">
    <property type="term" value="P:lipid biosynthetic process"/>
    <property type="evidence" value="ECO:0007669"/>
    <property type="project" value="UniProtKB-ARBA"/>
</dbReference>
<evidence type="ECO:0000256" key="9">
    <source>
        <dbReference type="SAM" id="MobiDB-lite"/>
    </source>
</evidence>
<dbReference type="Gene3D" id="3.30.559.10">
    <property type="entry name" value="Chloramphenicol acetyltransferase-like domain"/>
    <property type="match status" value="4"/>
</dbReference>
<dbReference type="PROSITE" id="PS00012">
    <property type="entry name" value="PHOSPHOPANTETHEINE"/>
    <property type="match status" value="1"/>
</dbReference>
<sequence>GDMVTFEIGRDVTEGLQRIASETGATMYMVLLAAYTALLSKYTGQEDIIVGTPIAGRPHADLDNLIGMFVGTLALRNYPVSDKTFTEFVKDVKEDALKAFEHQDYPFEDLVEKLDVQKDLSRNPLFDTMFVMQNADQMGVPIHSLEIVPYGAEQAAAKFDLTLNAVEAEGDLRFGLQYCTALFHKETAERMARHFKCLLQAVVEQPARSLGEIEILLGQERQQILEQFNDTRSAYPKEKTIQELFEEQVEKTPEQLAVVLGERRMSYRELNERANRLAWTLKNRGIKPETIVAIMVDRSLEMVVGIMGVLKAGGAYLPIDPEYPEERIDYMLKDSGTEWLLTQEPFVQQIGNHFTGVVLDLHNPATYAVHSTNPDSLCRADNLAYVMYTSGSTGKPKGTLTTHANITKVVIQTNYIDITAEDRILQLSNYAFDGSTFDIFGALLNGARLVMADKETLLDVSRLVEMLEQEGITVFFITTALFNLVAELEPSIFSKVRKVLFGGEKVSVPHVQRALQAAGEDRIIHVYGPTEATVFSTYYPVRTLPVDAYDVPIGKPLANTQVYVLSSTGQLQPIGVPGELCIAGDGLARGYLTQLELTKEKFIKHPFASSERVYRTGDLARWLPDGNLEYVGRIDHQVKIRGYRIELGEIEARLQRHDRVKEAIVLARKSGSGDLQLCAYVVGEGALDVAELRRFMGRHLPSYMIPSFFMQLEKMPLTPNGKINRQSLPAPEGYNASGVEYVEPRTELEMRLAELWKNVLGIERIGIKDNFFDLGGHSLKASTLVAQMHKELNVNVPLRVIFQTPTLEQLAQTIVGMERQMHASIERVETREYYPVSSAQKRLYILNQLEGAALSYNMPGAYNIKGTLDVERLERAFRGLIARHESLRTSFEMVEGEPVQRVHEQIAFMVEVEHQPKEALSGSGQLPDEQEIARQAGAFLRPFDLGQAPLLRVGLMQLSEDSHLLLFDMHHIISDGVSLNVLIQEFARLYEGESLPELRIQYKDYAVWQQALAQSEAMQRQEKFWLETFAGEIPVLDLQTDYARPAVQSFEGDAVSFDIGREVTGRLRLIATETGATMYMVLLAAYTAFLSKYTGQEDVVVGTPIAGRLHADLEPLIGMFVGTLAMRNYPSGEQTFAAFVRDVKERALAAFENQDYPFEELVEKLAIRRDLSRNPLFDTMFTMQSGNRSDLPIRGLEFTASDTEYSAAKFDLTLNAIEIDDGEERLTFSMQYRTALFCRETVERMAGHFKHLLQAVAEQPEQLLREISILPQEERNQIIVDFNDTAAAYPSEKTIHELFEAQVEKTPNQVALALGEERITYQELNEKANRLARVLRENGVKADEVVGILADRSLEMAVGIFGVLKAGGAYMPIDPEYPEERIRYMLEDSGANLLLVQAHLKQQAEVVSNYKLSNSAASQNADVGHSVMDGNASAGRILTLGSEILERGDGTNAEAACGPNHLAYVIYTSGTTGLPKGVMIEHRGAVNALQWRKEEYGFNETDKVLQLFSFAFDGFVTSFFTPLVSGSQVILLPEVLSKDPVAIKEVITEQRITSFICIPLLYAAVLECLTSDEMKSLRIVTLAGDKTTPEIVQASVLKSARTELVNEYGPTENSVVTSCLRHLNRVERITIGRPISNVQVYVLNRYGQIQPSGLAGEICVAGSGLARGYLNRPQLTAERFVAHPFISGERVYRTGDLGRWLQDGKLEYLGRIDHQVKIRGYRIELGEVENQLMRHEHVKETAVIAQQDEQGDSYLCAYVIAEGTVDANELRRFLGQQLPKYMIPSFFVQLEQMPLTPNGKLDRLALPAPDGNALLGAEYVAPRTVMEARLAGIWQRVLGIERVGVRDSFFDLGGHSLKATMLVSQMHKELNVNVPLRTVFQAPTLEQLAQAVMGMEQQLYASIEPVEVRAYYPVSSAQKRLYILNQLEGAAISYNMPGIYAVEGPLDAARLEQAFRELVARHESLRTSFEMVDGEPVQRVHDQVSFAVEKKRLPQTENHLLEAESLQGTGRPSKAERITETMEMDIAEQVEAFVRPFDLEQAPLLRVGLVEVEANRHLLLFDMHHIVSDGVSMGVLVQELTRLYEGDGLPELRIQYKDYAAWQQSLAQSETMQKQEAFWLETFAGDIPVLELPTDYARPALQSFAGDVVHAELDSDVTAGLRRIAADTGATMYMVLLAAYTALLSKYSGQEDIVVGTPIAGRPHADLEPLIGMFVGTLAMRNYPAGERTFAEFVCDVKERALQAFENQDYPFEELVEKLDVRKDLSRNPLFDTMFAMQGEDGPDIGMSALRFTPYGTPHTVAKFDLTLNAHEAEHGILLSLEYATALYGQATMTRMSEHLVHLLREVAANASIRLDEIRLISEAEREQLLTKFQPEAAAEESRIPENAVFYRLFEEQAKRTPEQVAAVYEEQRISYGELNERANQLARVLRQDGVHADDIVGLMIDRSLDMLIGVLAVMKAGGAYLPIDPDYPEERIRYMLQDSGAKLLVLPGRLRDRVPSHVPCDVPGQASGASSEEAEEHPAAKQQEGTSYRILLMEDEAIAREDTANLPPLAGPQHLAYVIYTSGSTGNPKGVMVEHRSYAGLAHAWKQAYRLDALRVSLLQLASFSFDVFAGDMARALLWGGQMVICPSDVRMDPASLYERIRDYGINILESTPALVLPLMQYIEENDLDISEMKLLILGSDVCPAGEFQKLVRRFGSSMRILNSYGVTEACIDSSFYEEGEEADGAERSRGNVPIGRPLPHVRMYVVNERMQLQPIGVPGELCIGGIGVARGYLGRPELSAEKFVADPFQPDQMMYRTGDTCRWLPDGNLEYGGRRDQQVKIRGYRMELGEIEACLQQQSSVKEGVVVAREDGQGDAYLCAYVVAEGELDAAELRRCMGQHLPGYMIPSFFVPLDELPLTPNGKLDRRGLPSPEGQAVSGVEYVAPRTELEARLCELWQRVLGVERVGVKDNFFDRGGHSLKATTLVAQMHKELNVNVPLRTIFQTSTLEELAQAVAGMEQQLYAAIEPVETRDYYPLSSAQKRMYVLNQLEGAALSYNMPEIYTVEGPLDTKRLERAFRQLIARHESLRTSFEIAAGEPVQRVHERIPFTVEMERLPEVDSLSEAMAEEQIACRVEAFVRPFDLGQAPLLRVGLIEAAEERYVLLFDMHHIISDGVSSNLLVQEFTRLYDGESLPELRIQYKDYAVWQQNLAQSEAMNEQKAFWLETFAGEIPVLDLPADYERPEVQSFEGDALYFEIDRLVADGLQRIAAETGATMYMVLLAAYTILLSKYTGQEDIVVGTPIAGRPHADLEPLIGMFVGTLAMRNYPEQDKPFTDFVREVKERTLKAFENQHYPIEELVEKLDIPRDPGRNPLFSTMFVLQNLTRQHVEMKELSFVPYGTSHNISKVDLTLYAMDNDGEYGFSIEYCTKLFKKETVEEMSRHFKILLSQIVQQSDSKIIELRVSETGEEHKRKATLELAEIDF</sequence>
<dbReference type="Gene3D" id="3.40.50.980">
    <property type="match status" value="6"/>
</dbReference>
<dbReference type="SMART" id="SM00823">
    <property type="entry name" value="PKS_PP"/>
    <property type="match status" value="3"/>
</dbReference>
<evidence type="ECO:0000256" key="8">
    <source>
        <dbReference type="ARBA" id="ARBA00023268"/>
    </source>
</evidence>
<dbReference type="InterPro" id="IPR020845">
    <property type="entry name" value="AMP-binding_CS"/>
</dbReference>
<organism evidence="11 12">
    <name type="scientific">Paenibacillus alvei TS-15</name>
    <dbReference type="NCBI Taxonomy" id="1117108"/>
    <lineage>
        <taxon>Bacteria</taxon>
        <taxon>Bacillati</taxon>
        <taxon>Bacillota</taxon>
        <taxon>Bacilli</taxon>
        <taxon>Bacillales</taxon>
        <taxon>Paenibacillaceae</taxon>
        <taxon>Paenibacillus</taxon>
    </lineage>
</organism>
<feature type="non-terminal residue" evidence="11">
    <location>
        <position position="1"/>
    </location>
</feature>
<dbReference type="GO" id="GO:0016874">
    <property type="term" value="F:ligase activity"/>
    <property type="evidence" value="ECO:0007669"/>
    <property type="project" value="UniProtKB-KW"/>
</dbReference>
<protein>
    <submittedName>
        <fullName evidence="11">Tyrocidine synthetase III</fullName>
    </submittedName>
</protein>
<dbReference type="SUPFAM" id="SSF52777">
    <property type="entry name" value="CoA-dependent acyltransferases"/>
    <property type="match status" value="7"/>
</dbReference>
<feature type="domain" description="Carrier" evidence="10">
    <location>
        <begin position="743"/>
        <end position="818"/>
    </location>
</feature>
<dbReference type="eggNOG" id="COG1020">
    <property type="taxonomic scope" value="Bacteria"/>
</dbReference>
<accession>S9SM87</accession>
<dbReference type="PANTHER" id="PTHR45527:SF1">
    <property type="entry name" value="FATTY ACID SYNTHASE"/>
    <property type="match status" value="1"/>
</dbReference>
<dbReference type="InterPro" id="IPR009081">
    <property type="entry name" value="PP-bd_ACP"/>
</dbReference>
<evidence type="ECO:0000313" key="12">
    <source>
        <dbReference type="Proteomes" id="UP000015344"/>
    </source>
</evidence>
<dbReference type="InterPro" id="IPR010071">
    <property type="entry name" value="AA_adenyl_dom"/>
</dbReference>
<dbReference type="GO" id="GO:0043041">
    <property type="term" value="P:amino acid activation for nonribosomal peptide biosynthetic process"/>
    <property type="evidence" value="ECO:0007669"/>
    <property type="project" value="TreeGrafter"/>
</dbReference>
<dbReference type="NCBIfam" id="TIGR01733">
    <property type="entry name" value="AA-adenyl-dom"/>
    <property type="match status" value="3"/>
</dbReference>
<dbReference type="InterPro" id="IPR045851">
    <property type="entry name" value="AMP-bd_C_sf"/>
</dbReference>
<name>S9SM87_PAEAL</name>
<keyword evidence="6" id="KW-0677">Repeat</keyword>
<dbReference type="PATRIC" id="fig|1117108.3.peg.2647"/>
<gene>
    <name evidence="11" type="ORF">PAALTS15_12777</name>
</gene>
<evidence type="ECO:0000256" key="3">
    <source>
        <dbReference type="ARBA" id="ARBA00022450"/>
    </source>
</evidence>
<dbReference type="Pfam" id="PF00550">
    <property type="entry name" value="PP-binding"/>
    <property type="match status" value="3"/>
</dbReference>
<dbReference type="CDD" id="cd19531">
    <property type="entry name" value="LCL_NRPS-like"/>
    <property type="match status" value="4"/>
</dbReference>
<dbReference type="FunFam" id="2.30.38.10:FF:000001">
    <property type="entry name" value="Non-ribosomal peptide synthetase PvdI"/>
    <property type="match status" value="3"/>
</dbReference>
<dbReference type="InterPro" id="IPR023213">
    <property type="entry name" value="CAT-like_dom_sf"/>
</dbReference>
<dbReference type="GO" id="GO:0017000">
    <property type="term" value="P:antibiotic biosynthetic process"/>
    <property type="evidence" value="ECO:0007669"/>
    <property type="project" value="UniProtKB-KW"/>
</dbReference>
<keyword evidence="4" id="KW-0597">Phosphoprotein</keyword>
<feature type="region of interest" description="Disordered" evidence="9">
    <location>
        <begin position="2501"/>
        <end position="2530"/>
    </location>
</feature>
<dbReference type="GO" id="GO:0005829">
    <property type="term" value="C:cytosol"/>
    <property type="evidence" value="ECO:0007669"/>
    <property type="project" value="TreeGrafter"/>
</dbReference>
<dbReference type="FunFam" id="3.30.300.30:FF:000010">
    <property type="entry name" value="Enterobactin synthetase component F"/>
    <property type="match status" value="3"/>
</dbReference>
<dbReference type="FunFam" id="3.40.50.980:FF:000001">
    <property type="entry name" value="Non-ribosomal peptide synthetase"/>
    <property type="match status" value="3"/>
</dbReference>
<comment type="caution">
    <text evidence="11">The sequence shown here is derived from an EMBL/GenBank/DDBJ whole genome shotgun (WGS) entry which is preliminary data.</text>
</comment>
<dbReference type="PROSITE" id="PS50075">
    <property type="entry name" value="CARRIER"/>
    <property type="match status" value="3"/>
</dbReference>
<dbReference type="FunFam" id="3.30.559.30:FF:000001">
    <property type="entry name" value="Non-ribosomal peptide synthetase"/>
    <property type="match status" value="1"/>
</dbReference>
<dbReference type="FunFam" id="3.40.50.12780:FF:000012">
    <property type="entry name" value="Non-ribosomal peptide synthetase"/>
    <property type="match status" value="3"/>
</dbReference>
<dbReference type="Gene3D" id="2.30.38.10">
    <property type="entry name" value="Luciferase, Domain 3"/>
    <property type="match status" value="3"/>
</dbReference>
<proteinExistence type="inferred from homology"/>
<evidence type="ECO:0000259" key="10">
    <source>
        <dbReference type="PROSITE" id="PS50075"/>
    </source>
</evidence>
<dbReference type="GO" id="GO:0031177">
    <property type="term" value="F:phosphopantetheine binding"/>
    <property type="evidence" value="ECO:0007669"/>
    <property type="project" value="InterPro"/>
</dbReference>
<dbReference type="InterPro" id="IPR001242">
    <property type="entry name" value="Condensation_dom"/>
</dbReference>
<comment type="cofactor">
    <cofactor evidence="1">
        <name>pantetheine 4'-phosphate</name>
        <dbReference type="ChEBI" id="CHEBI:47942"/>
    </cofactor>
</comment>
<dbReference type="EMBL" id="ATMT01000051">
    <property type="protein sequence ID" value="EPY06887.1"/>
    <property type="molecule type" value="Genomic_DNA"/>
</dbReference>
<dbReference type="Gene3D" id="3.30.559.30">
    <property type="entry name" value="Nonribosomal peptide synthetase, condensation domain"/>
    <property type="match status" value="4"/>
</dbReference>
<reference evidence="11 12" key="1">
    <citation type="submission" date="2013-05" db="EMBL/GenBank/DDBJ databases">
        <authorList>
            <person name="Strain E.A."/>
            <person name="Brown E."/>
            <person name="Allard M.W."/>
            <person name="Luo Y.L."/>
        </authorList>
    </citation>
    <scope>NUCLEOTIDE SEQUENCE [LARGE SCALE GENOMIC DNA]</scope>
    <source>
        <strain evidence="11 12">TS-15</strain>
    </source>
</reference>
<dbReference type="InterPro" id="IPR025110">
    <property type="entry name" value="AMP-bd_C"/>
</dbReference>
<comment type="similarity">
    <text evidence="2">Belongs to the ATP-dependent AMP-binding enzyme family.</text>
</comment>
<dbReference type="FunFam" id="1.10.1200.10:FF:000005">
    <property type="entry name" value="Nonribosomal peptide synthetase 1"/>
    <property type="match status" value="3"/>
</dbReference>
<dbReference type="PANTHER" id="PTHR45527">
    <property type="entry name" value="NONRIBOSOMAL PEPTIDE SYNTHETASE"/>
    <property type="match status" value="1"/>
</dbReference>
<evidence type="ECO:0000256" key="7">
    <source>
        <dbReference type="ARBA" id="ARBA00023194"/>
    </source>
</evidence>
<keyword evidence="7" id="KW-0045">Antibiotic biosynthesis</keyword>
<dbReference type="CDD" id="cd12117">
    <property type="entry name" value="A_NRPS_Srf_like"/>
    <property type="match status" value="1"/>
</dbReference>
<evidence type="ECO:0000256" key="4">
    <source>
        <dbReference type="ARBA" id="ARBA00022553"/>
    </source>
</evidence>
<dbReference type="FunFam" id="3.40.50.980:FF:000002">
    <property type="entry name" value="Enterobactin synthetase component F"/>
    <property type="match status" value="1"/>
</dbReference>
<dbReference type="Proteomes" id="UP000015344">
    <property type="component" value="Unassembled WGS sequence"/>
</dbReference>
<dbReference type="SUPFAM" id="SSF47336">
    <property type="entry name" value="ACP-like"/>
    <property type="match status" value="3"/>
</dbReference>
<dbReference type="GO" id="GO:0044550">
    <property type="term" value="P:secondary metabolite biosynthetic process"/>
    <property type="evidence" value="ECO:0007669"/>
    <property type="project" value="UniProtKB-ARBA"/>
</dbReference>
<evidence type="ECO:0000313" key="11">
    <source>
        <dbReference type="EMBL" id="EPY06887.1"/>
    </source>
</evidence>
<evidence type="ECO:0000256" key="6">
    <source>
        <dbReference type="ARBA" id="ARBA00022737"/>
    </source>
</evidence>
<dbReference type="NCBIfam" id="NF003417">
    <property type="entry name" value="PRK04813.1"/>
    <property type="match status" value="3"/>
</dbReference>